<name>A0A941JR13_NIACI</name>
<dbReference type="InterPro" id="IPR002477">
    <property type="entry name" value="Peptidoglycan-bd-like"/>
</dbReference>
<evidence type="ECO:0000259" key="2">
    <source>
        <dbReference type="SMART" id="SM00047"/>
    </source>
</evidence>
<protein>
    <submittedName>
        <fullName evidence="3">Glucosaminidase domain-containing protein</fullName>
    </submittedName>
</protein>
<dbReference type="PANTHER" id="PTHR33308:SF9">
    <property type="entry name" value="PEPTIDOGLYCAN HYDROLASE FLGJ"/>
    <property type="match status" value="1"/>
</dbReference>
<dbReference type="InterPro" id="IPR002901">
    <property type="entry name" value="MGlyc_endo_b_GlcNAc-like_dom"/>
</dbReference>
<dbReference type="Gene3D" id="1.10.530.10">
    <property type="match status" value="1"/>
</dbReference>
<dbReference type="PANTHER" id="PTHR33308">
    <property type="entry name" value="PEPTIDOGLYCAN HYDROLASE FLGJ"/>
    <property type="match status" value="1"/>
</dbReference>
<dbReference type="RefSeq" id="WP_212118910.1">
    <property type="nucleotide sequence ID" value="NZ_JAGTPX020000005.1"/>
</dbReference>
<accession>A0A941JR13</accession>
<dbReference type="Pfam" id="PF01471">
    <property type="entry name" value="PG_binding_1"/>
    <property type="match status" value="1"/>
</dbReference>
<feature type="domain" description="Mannosyl-glycoprotein endo-beta-N-acetylglucosamidase-like" evidence="2">
    <location>
        <begin position="2"/>
        <end position="150"/>
    </location>
</feature>
<evidence type="ECO:0000313" key="3">
    <source>
        <dbReference type="EMBL" id="MBR8670062.1"/>
    </source>
</evidence>
<dbReference type="GO" id="GO:0004040">
    <property type="term" value="F:amidase activity"/>
    <property type="evidence" value="ECO:0007669"/>
    <property type="project" value="InterPro"/>
</dbReference>
<reference evidence="3" key="1">
    <citation type="submission" date="2021-04" db="EMBL/GenBank/DDBJ databases">
        <title>Genomic analysis of electroactive and textile dye degrading Bacillus circulans strain: DC10 isolated from constructed wetland-microbial fuel cells treating textile dye wastewaters.</title>
        <authorList>
            <person name="Patel D.U."/>
            <person name="Desai C.R."/>
        </authorList>
    </citation>
    <scope>NUCLEOTIDE SEQUENCE</scope>
    <source>
        <strain evidence="3">DC10</strain>
    </source>
</reference>
<dbReference type="AlphaFoldDB" id="A0A941JR13"/>
<keyword evidence="1" id="KW-0378">Hydrolase</keyword>
<evidence type="ECO:0000256" key="1">
    <source>
        <dbReference type="ARBA" id="ARBA00022801"/>
    </source>
</evidence>
<dbReference type="Gene3D" id="1.10.101.10">
    <property type="entry name" value="PGBD-like superfamily/PGBD"/>
    <property type="match status" value="1"/>
</dbReference>
<dbReference type="Gene3D" id="4.10.80.30">
    <property type="entry name" value="DNA polymerase, domain 6"/>
    <property type="match status" value="1"/>
</dbReference>
<dbReference type="SUPFAM" id="SSF47090">
    <property type="entry name" value="PGBD-like"/>
    <property type="match status" value="1"/>
</dbReference>
<dbReference type="EMBL" id="JAGTPX010000009">
    <property type="protein sequence ID" value="MBR8670062.1"/>
    <property type="molecule type" value="Genomic_DNA"/>
</dbReference>
<sequence length="252" mass="28084">MSTKIDGFLLNIKNGAIKLWGKFGILPSVAAGQAALESAWGGSVLATKYNNLFGIKGTYQGNSAMMNTWEVYGGERYDIKDNFRVYPNWATSILDYGVFLSVNQRYKKAIGLKNYKLQIKTIHNAGYATDPQYADKVTFIIEKYGLAAWDKEVLEPKKEEVKQTSTPSKTTSKTSSKLINYPGTVFIAKKPYQTGKDVERIQNALNNAVGKKIVTVDGIYGPKTAKAVEDYQLRHKLTVDGKVGPQTWKNMF</sequence>
<dbReference type="InterPro" id="IPR036365">
    <property type="entry name" value="PGBD-like_sf"/>
</dbReference>
<dbReference type="InterPro" id="IPR036366">
    <property type="entry name" value="PGBDSf"/>
</dbReference>
<proteinExistence type="predicted"/>
<dbReference type="InterPro" id="IPR051056">
    <property type="entry name" value="Glycosyl_Hydrolase_73"/>
</dbReference>
<organism evidence="3">
    <name type="scientific">Niallia circulans</name>
    <name type="common">Bacillus circulans</name>
    <dbReference type="NCBI Taxonomy" id="1397"/>
    <lineage>
        <taxon>Bacteria</taxon>
        <taxon>Bacillati</taxon>
        <taxon>Bacillota</taxon>
        <taxon>Bacilli</taxon>
        <taxon>Bacillales</taxon>
        <taxon>Bacillaceae</taxon>
        <taxon>Niallia</taxon>
    </lineage>
</organism>
<gene>
    <name evidence="3" type="ORF">KD144_10940</name>
</gene>
<dbReference type="SMART" id="SM00047">
    <property type="entry name" value="LYZ2"/>
    <property type="match status" value="1"/>
</dbReference>
<comment type="caution">
    <text evidence="3">The sequence shown here is derived from an EMBL/GenBank/DDBJ whole genome shotgun (WGS) entry which is preliminary data.</text>
</comment>
<dbReference type="Pfam" id="PF01832">
    <property type="entry name" value="Glucosaminidase"/>
    <property type="match status" value="1"/>
</dbReference>